<feature type="DNA-binding region" description="H-T-H motif" evidence="3">
    <location>
        <begin position="42"/>
        <end position="61"/>
    </location>
</feature>
<dbReference type="Gene3D" id="1.10.357.10">
    <property type="entry name" value="Tetracycline Repressor, domain 2"/>
    <property type="match status" value="1"/>
</dbReference>
<dbReference type="Proteomes" id="UP000276770">
    <property type="component" value="Unassembled WGS sequence"/>
</dbReference>
<evidence type="ECO:0000313" key="5">
    <source>
        <dbReference type="EMBL" id="RLQ93440.1"/>
    </source>
</evidence>
<name>A0A3L7JSH3_9BACI</name>
<dbReference type="PANTHER" id="PTHR43479:SF11">
    <property type="entry name" value="ACREF_ENVCD OPERON REPRESSOR-RELATED"/>
    <property type="match status" value="1"/>
</dbReference>
<dbReference type="RefSeq" id="WP_121681892.1">
    <property type="nucleotide sequence ID" value="NZ_RCVZ01000014.1"/>
</dbReference>
<sequence>MPEDHNILDLLLDDQEQVTEKQKKILEAAVEIFSEKGYASTSTNEIAKKAGVAEGTIFRHYKTKKELLLSIVAPTMTKLIAPFIINDISKVLNTDYDRFEDFLRAVIENRRKFAKDNMTMIKILIQEIPFHPELKEQFMKNIGKKIFDRFTIVFEHYQAKGQIKKMPAESSLRLIGSTVIGYLMARYMIAPDFDWDDEQEINRMISFIMNGINAE</sequence>
<dbReference type="InterPro" id="IPR001647">
    <property type="entry name" value="HTH_TetR"/>
</dbReference>
<evidence type="ECO:0000256" key="2">
    <source>
        <dbReference type="ARBA" id="ARBA00023125"/>
    </source>
</evidence>
<evidence type="ECO:0000259" key="4">
    <source>
        <dbReference type="PROSITE" id="PS50977"/>
    </source>
</evidence>
<dbReference type="Pfam" id="PF00440">
    <property type="entry name" value="TetR_N"/>
    <property type="match status" value="1"/>
</dbReference>
<reference evidence="5 6" key="1">
    <citation type="submission" date="2018-10" db="EMBL/GenBank/DDBJ databases">
        <title>Falsibacillus sp. genome draft.</title>
        <authorList>
            <person name="Shi S."/>
        </authorList>
    </citation>
    <scope>NUCLEOTIDE SEQUENCE [LARGE SCALE GENOMIC DNA]</scope>
    <source>
        <strain evidence="5 6">GY 10110</strain>
    </source>
</reference>
<gene>
    <name evidence="5" type="ORF">D9X91_17200</name>
</gene>
<dbReference type="GO" id="GO:0003677">
    <property type="term" value="F:DNA binding"/>
    <property type="evidence" value="ECO:0007669"/>
    <property type="project" value="UniProtKB-UniRule"/>
</dbReference>
<evidence type="ECO:0000256" key="1">
    <source>
        <dbReference type="ARBA" id="ARBA00022491"/>
    </source>
</evidence>
<dbReference type="InterPro" id="IPR036271">
    <property type="entry name" value="Tet_transcr_reg_TetR-rel_C_sf"/>
</dbReference>
<evidence type="ECO:0000256" key="3">
    <source>
        <dbReference type="PROSITE-ProRule" id="PRU00335"/>
    </source>
</evidence>
<dbReference type="OrthoDB" id="9780824at2"/>
<dbReference type="EMBL" id="RCVZ01000014">
    <property type="protein sequence ID" value="RLQ93440.1"/>
    <property type="molecule type" value="Genomic_DNA"/>
</dbReference>
<accession>A0A3L7JSH3</accession>
<keyword evidence="6" id="KW-1185">Reference proteome</keyword>
<keyword evidence="1" id="KW-0678">Repressor</keyword>
<keyword evidence="2 3" id="KW-0238">DNA-binding</keyword>
<dbReference type="PROSITE" id="PS50977">
    <property type="entry name" value="HTH_TETR_2"/>
    <property type="match status" value="1"/>
</dbReference>
<proteinExistence type="predicted"/>
<dbReference type="InterPro" id="IPR009057">
    <property type="entry name" value="Homeodomain-like_sf"/>
</dbReference>
<protein>
    <submittedName>
        <fullName evidence="5">TetR/AcrR family transcriptional regulator</fullName>
    </submittedName>
</protein>
<dbReference type="Gene3D" id="1.10.10.60">
    <property type="entry name" value="Homeodomain-like"/>
    <property type="match status" value="1"/>
</dbReference>
<dbReference type="PANTHER" id="PTHR43479">
    <property type="entry name" value="ACREF/ENVCD OPERON REPRESSOR-RELATED"/>
    <property type="match status" value="1"/>
</dbReference>
<dbReference type="AlphaFoldDB" id="A0A3L7JSH3"/>
<dbReference type="SUPFAM" id="SSF48498">
    <property type="entry name" value="Tetracyclin repressor-like, C-terminal domain"/>
    <property type="match status" value="1"/>
</dbReference>
<dbReference type="SUPFAM" id="SSF46689">
    <property type="entry name" value="Homeodomain-like"/>
    <property type="match status" value="1"/>
</dbReference>
<dbReference type="PRINTS" id="PR00455">
    <property type="entry name" value="HTHTETR"/>
</dbReference>
<comment type="caution">
    <text evidence="5">The sequence shown here is derived from an EMBL/GenBank/DDBJ whole genome shotgun (WGS) entry which is preliminary data.</text>
</comment>
<feature type="domain" description="HTH tetR-type" evidence="4">
    <location>
        <begin position="19"/>
        <end position="79"/>
    </location>
</feature>
<evidence type="ECO:0000313" key="6">
    <source>
        <dbReference type="Proteomes" id="UP000276770"/>
    </source>
</evidence>
<organism evidence="5 6">
    <name type="scientific">Falsibacillus albus</name>
    <dbReference type="NCBI Taxonomy" id="2478915"/>
    <lineage>
        <taxon>Bacteria</taxon>
        <taxon>Bacillati</taxon>
        <taxon>Bacillota</taxon>
        <taxon>Bacilli</taxon>
        <taxon>Bacillales</taxon>
        <taxon>Bacillaceae</taxon>
        <taxon>Falsibacillus</taxon>
    </lineage>
</organism>
<dbReference type="InterPro" id="IPR050624">
    <property type="entry name" value="HTH-type_Tx_Regulator"/>
</dbReference>